<protein>
    <submittedName>
        <fullName evidence="5">Amine sulfotransferase-like</fullName>
    </submittedName>
</protein>
<dbReference type="PANTHER" id="PTHR11783">
    <property type="entry name" value="SULFOTRANSFERASE SULT"/>
    <property type="match status" value="1"/>
</dbReference>
<dbReference type="InterPro" id="IPR027417">
    <property type="entry name" value="P-loop_NTPase"/>
</dbReference>
<dbReference type="Proteomes" id="UP000694888">
    <property type="component" value="Unplaced"/>
</dbReference>
<keyword evidence="2" id="KW-0808">Transferase</keyword>
<comment type="similarity">
    <text evidence="1">Belongs to the sulfotransferase 1 family.</text>
</comment>
<evidence type="ECO:0000313" key="5">
    <source>
        <dbReference type="RefSeq" id="XP_035828780.1"/>
    </source>
</evidence>
<evidence type="ECO:0000313" key="4">
    <source>
        <dbReference type="Proteomes" id="UP000694888"/>
    </source>
</evidence>
<dbReference type="InterPro" id="IPR000863">
    <property type="entry name" value="Sulfotransferase_dom"/>
</dbReference>
<dbReference type="Pfam" id="PF00685">
    <property type="entry name" value="Sulfotransfer_1"/>
    <property type="match status" value="1"/>
</dbReference>
<evidence type="ECO:0000259" key="3">
    <source>
        <dbReference type="Pfam" id="PF00685"/>
    </source>
</evidence>
<reference evidence="5" key="1">
    <citation type="submission" date="2025-08" db="UniProtKB">
        <authorList>
            <consortium name="RefSeq"/>
        </authorList>
    </citation>
    <scope>IDENTIFICATION</scope>
</reference>
<evidence type="ECO:0000256" key="1">
    <source>
        <dbReference type="ARBA" id="ARBA00005771"/>
    </source>
</evidence>
<sequence length="158" mass="18642">MPVQKVKDFLGYSMSLYVHEKKPQYFGMSMFNHDILENMPDVSLREDDVILCSYPKSGCHWVFEICRLLISGRTTADKVDKEQFMMEVSNRFGNDDISDLPSPRLLNNHEFFENQPKDILKKGVKVIHVYRNPKDVAVSFFYHHNRIPPYEYKNPDFC</sequence>
<dbReference type="SUPFAM" id="SSF52540">
    <property type="entry name" value="P-loop containing nucleoside triphosphate hydrolases"/>
    <property type="match status" value="1"/>
</dbReference>
<organism evidence="4 5">
    <name type="scientific">Aplysia californica</name>
    <name type="common">California sea hare</name>
    <dbReference type="NCBI Taxonomy" id="6500"/>
    <lineage>
        <taxon>Eukaryota</taxon>
        <taxon>Metazoa</taxon>
        <taxon>Spiralia</taxon>
        <taxon>Lophotrochozoa</taxon>
        <taxon>Mollusca</taxon>
        <taxon>Gastropoda</taxon>
        <taxon>Heterobranchia</taxon>
        <taxon>Euthyneura</taxon>
        <taxon>Tectipleura</taxon>
        <taxon>Aplysiida</taxon>
        <taxon>Aplysioidea</taxon>
        <taxon>Aplysiidae</taxon>
        <taxon>Aplysia</taxon>
    </lineage>
</organism>
<keyword evidence="4" id="KW-1185">Reference proteome</keyword>
<proteinExistence type="inferred from homology"/>
<name>A0ABM1W287_APLCA</name>
<accession>A0ABM1W287</accession>
<gene>
    <name evidence="5" type="primary">LOC101863142</name>
</gene>
<dbReference type="Gene3D" id="3.40.50.300">
    <property type="entry name" value="P-loop containing nucleotide triphosphate hydrolases"/>
    <property type="match status" value="1"/>
</dbReference>
<dbReference type="RefSeq" id="XP_035828780.1">
    <property type="nucleotide sequence ID" value="XM_035972887.1"/>
</dbReference>
<feature type="domain" description="Sulfotransferase" evidence="3">
    <location>
        <begin position="47"/>
        <end position="149"/>
    </location>
</feature>
<evidence type="ECO:0000256" key="2">
    <source>
        <dbReference type="ARBA" id="ARBA00022679"/>
    </source>
</evidence>
<dbReference type="GeneID" id="101863142"/>